<protein>
    <recommendedName>
        <fullName evidence="3">PqqD family protein</fullName>
    </recommendedName>
</protein>
<accession>A0A538TL17</accession>
<name>A0A538TL17_UNCEI</name>
<gene>
    <name evidence="1" type="ORF">E6K78_09500</name>
</gene>
<reference evidence="1 2" key="1">
    <citation type="journal article" date="2019" name="Nat. Microbiol.">
        <title>Mediterranean grassland soil C-N compound turnover is dependent on rainfall and depth, and is mediated by genomically divergent microorganisms.</title>
        <authorList>
            <person name="Diamond S."/>
            <person name="Andeer P.F."/>
            <person name="Li Z."/>
            <person name="Crits-Christoph A."/>
            <person name="Burstein D."/>
            <person name="Anantharaman K."/>
            <person name="Lane K.R."/>
            <person name="Thomas B.C."/>
            <person name="Pan C."/>
            <person name="Northen T.R."/>
            <person name="Banfield J.F."/>
        </authorList>
    </citation>
    <scope>NUCLEOTIDE SEQUENCE [LARGE SCALE GENOMIC DNA]</scope>
    <source>
        <strain evidence="1">WS_8</strain>
    </source>
</reference>
<sequence length="120" mass="13371">MTFDWRNPERVAPWKPKQRFLVTEPGRAAAETYRAAVRRAQGAQDPRLELERAKGAWATSLGLKPVDGILLEDLAAGRTCLAELRQTIEACDLSLREARAILDRLVAARLIEPLERAPAV</sequence>
<evidence type="ECO:0000313" key="1">
    <source>
        <dbReference type="EMBL" id="TMQ64298.1"/>
    </source>
</evidence>
<evidence type="ECO:0008006" key="3">
    <source>
        <dbReference type="Google" id="ProtNLM"/>
    </source>
</evidence>
<dbReference type="AlphaFoldDB" id="A0A538TL17"/>
<proteinExistence type="predicted"/>
<comment type="caution">
    <text evidence="1">The sequence shown here is derived from an EMBL/GenBank/DDBJ whole genome shotgun (WGS) entry which is preliminary data.</text>
</comment>
<evidence type="ECO:0000313" key="2">
    <source>
        <dbReference type="Proteomes" id="UP000316609"/>
    </source>
</evidence>
<dbReference type="Proteomes" id="UP000316609">
    <property type="component" value="Unassembled WGS sequence"/>
</dbReference>
<organism evidence="1 2">
    <name type="scientific">Eiseniibacteriota bacterium</name>
    <dbReference type="NCBI Taxonomy" id="2212470"/>
    <lineage>
        <taxon>Bacteria</taxon>
        <taxon>Candidatus Eiseniibacteriota</taxon>
    </lineage>
</organism>
<dbReference type="EMBL" id="VBOY01000089">
    <property type="protein sequence ID" value="TMQ64298.1"/>
    <property type="molecule type" value="Genomic_DNA"/>
</dbReference>